<name>M2SBC5_COCSN</name>
<dbReference type="KEGG" id="bsc:COCSADRAFT_254297"/>
<reference evidence="1 2" key="1">
    <citation type="journal article" date="2012" name="PLoS Pathog.">
        <title>Diverse lifestyles and strategies of plant pathogenesis encoded in the genomes of eighteen Dothideomycetes fungi.</title>
        <authorList>
            <person name="Ohm R.A."/>
            <person name="Feau N."/>
            <person name="Henrissat B."/>
            <person name="Schoch C.L."/>
            <person name="Horwitz B.A."/>
            <person name="Barry K.W."/>
            <person name="Condon B.J."/>
            <person name="Copeland A.C."/>
            <person name="Dhillon B."/>
            <person name="Glaser F."/>
            <person name="Hesse C.N."/>
            <person name="Kosti I."/>
            <person name="LaButti K."/>
            <person name="Lindquist E.A."/>
            <person name="Lucas S."/>
            <person name="Salamov A.A."/>
            <person name="Bradshaw R.E."/>
            <person name="Ciuffetti L."/>
            <person name="Hamelin R.C."/>
            <person name="Kema G.H.J."/>
            <person name="Lawrence C."/>
            <person name="Scott J.A."/>
            <person name="Spatafora J.W."/>
            <person name="Turgeon B.G."/>
            <person name="de Wit P.J.G.M."/>
            <person name="Zhong S."/>
            <person name="Goodwin S.B."/>
            <person name="Grigoriev I.V."/>
        </authorList>
    </citation>
    <scope>NUCLEOTIDE SEQUENCE [LARGE SCALE GENOMIC DNA]</scope>
    <source>
        <strain evidence="2">ND90Pr / ATCC 201652</strain>
    </source>
</reference>
<keyword evidence="2" id="KW-1185">Reference proteome</keyword>
<dbReference type="RefSeq" id="XP_007704769.1">
    <property type="nucleotide sequence ID" value="XM_007706579.1"/>
</dbReference>
<protein>
    <submittedName>
        <fullName evidence="1">Uncharacterized protein</fullName>
    </submittedName>
</protein>
<dbReference type="GeneID" id="19135283"/>
<reference evidence="2" key="2">
    <citation type="journal article" date="2013" name="PLoS Genet.">
        <title>Comparative genome structure, secondary metabolite, and effector coding capacity across Cochliobolus pathogens.</title>
        <authorList>
            <person name="Condon B.J."/>
            <person name="Leng Y."/>
            <person name="Wu D."/>
            <person name="Bushley K.E."/>
            <person name="Ohm R.A."/>
            <person name="Otillar R."/>
            <person name="Martin J."/>
            <person name="Schackwitz W."/>
            <person name="Grimwood J."/>
            <person name="MohdZainudin N."/>
            <person name="Xue C."/>
            <person name="Wang R."/>
            <person name="Manning V.A."/>
            <person name="Dhillon B."/>
            <person name="Tu Z.J."/>
            <person name="Steffenson B.J."/>
            <person name="Salamov A."/>
            <person name="Sun H."/>
            <person name="Lowry S."/>
            <person name="LaButti K."/>
            <person name="Han J."/>
            <person name="Copeland A."/>
            <person name="Lindquist E."/>
            <person name="Barry K."/>
            <person name="Schmutz J."/>
            <person name="Baker S.E."/>
            <person name="Ciuffetti L.M."/>
            <person name="Grigoriev I.V."/>
            <person name="Zhong S."/>
            <person name="Turgeon B.G."/>
        </authorList>
    </citation>
    <scope>NUCLEOTIDE SEQUENCE [LARGE SCALE GENOMIC DNA]</scope>
    <source>
        <strain evidence="2">ND90Pr / ATCC 201652</strain>
    </source>
</reference>
<evidence type="ECO:0000313" key="1">
    <source>
        <dbReference type="EMBL" id="EMD59800.1"/>
    </source>
</evidence>
<evidence type="ECO:0000313" key="2">
    <source>
        <dbReference type="Proteomes" id="UP000016934"/>
    </source>
</evidence>
<dbReference type="AlphaFoldDB" id="M2SBC5"/>
<sequence>MAAFGGDVSRSQGEIDRCCPCRPCRAQGSDDVMALLPLPPAVTTTAWPHAPASSGPFQLLPILIPLLYTTYSPSHLRACPYLHASCCCCRPPLTIAQSPLTPTLPLPYPLVATAAPPSHTLIDRFNSSDSLGWMRCPCPCPKLPIVAPPSCCWCWCCYGYCCARESSIAIKKANRSRTPYGTQS</sequence>
<accession>M2SBC5</accession>
<dbReference type="EMBL" id="KB445652">
    <property type="protein sequence ID" value="EMD59800.1"/>
    <property type="molecule type" value="Genomic_DNA"/>
</dbReference>
<gene>
    <name evidence="1" type="ORF">COCSADRAFT_254297</name>
</gene>
<dbReference type="HOGENOM" id="CLU_1468033_0_0_1"/>
<proteinExistence type="predicted"/>
<organism evidence="1 2">
    <name type="scientific">Cochliobolus sativus (strain ND90Pr / ATCC 201652)</name>
    <name type="common">Common root rot and spot blotch fungus</name>
    <name type="synonym">Bipolaris sorokiniana</name>
    <dbReference type="NCBI Taxonomy" id="665912"/>
    <lineage>
        <taxon>Eukaryota</taxon>
        <taxon>Fungi</taxon>
        <taxon>Dikarya</taxon>
        <taxon>Ascomycota</taxon>
        <taxon>Pezizomycotina</taxon>
        <taxon>Dothideomycetes</taxon>
        <taxon>Pleosporomycetidae</taxon>
        <taxon>Pleosporales</taxon>
        <taxon>Pleosporineae</taxon>
        <taxon>Pleosporaceae</taxon>
        <taxon>Bipolaris</taxon>
    </lineage>
</organism>
<dbReference type="Proteomes" id="UP000016934">
    <property type="component" value="Unassembled WGS sequence"/>
</dbReference>